<feature type="compositionally biased region" description="Basic and acidic residues" evidence="1">
    <location>
        <begin position="127"/>
        <end position="147"/>
    </location>
</feature>
<evidence type="ECO:0000256" key="1">
    <source>
        <dbReference type="SAM" id="MobiDB-lite"/>
    </source>
</evidence>
<proteinExistence type="predicted"/>
<evidence type="ECO:0000313" key="3">
    <source>
        <dbReference type="Proteomes" id="UP001054837"/>
    </source>
</evidence>
<dbReference type="Proteomes" id="UP001054837">
    <property type="component" value="Unassembled WGS sequence"/>
</dbReference>
<protein>
    <submittedName>
        <fullName evidence="2">Uncharacterized protein</fullName>
    </submittedName>
</protein>
<reference evidence="2 3" key="1">
    <citation type="submission" date="2021-06" db="EMBL/GenBank/DDBJ databases">
        <title>Caerostris darwini draft genome.</title>
        <authorList>
            <person name="Kono N."/>
            <person name="Arakawa K."/>
        </authorList>
    </citation>
    <scope>NUCLEOTIDE SEQUENCE [LARGE SCALE GENOMIC DNA]</scope>
</reference>
<accession>A0AAV4TYK5</accession>
<comment type="caution">
    <text evidence="2">The sequence shown here is derived from an EMBL/GenBank/DDBJ whole genome shotgun (WGS) entry which is preliminary data.</text>
</comment>
<feature type="compositionally biased region" description="Basic and acidic residues" evidence="1">
    <location>
        <begin position="97"/>
        <end position="112"/>
    </location>
</feature>
<gene>
    <name evidence="2" type="ORF">CDAR_318941</name>
</gene>
<dbReference type="EMBL" id="BPLQ01010363">
    <property type="protein sequence ID" value="GIY50207.1"/>
    <property type="molecule type" value="Genomic_DNA"/>
</dbReference>
<evidence type="ECO:0000313" key="2">
    <source>
        <dbReference type="EMBL" id="GIY50207.1"/>
    </source>
</evidence>
<keyword evidence="3" id="KW-1185">Reference proteome</keyword>
<name>A0AAV4TYK5_9ARAC</name>
<sequence>MSIHWKTYSLVFYFKDGSLTMGWVGDDSISPPSERRVEYYRNSFCGAMQMTRVLPDTCFCKTCNLRTPFHEGDQNPPDGGLSLTSWNRVIPMRCDSMDVTRRDEAGREEGPKADGLTSSKTKVSHCYSRDRQDDRKRFGSEAKGDAK</sequence>
<organism evidence="2 3">
    <name type="scientific">Caerostris darwini</name>
    <dbReference type="NCBI Taxonomy" id="1538125"/>
    <lineage>
        <taxon>Eukaryota</taxon>
        <taxon>Metazoa</taxon>
        <taxon>Ecdysozoa</taxon>
        <taxon>Arthropoda</taxon>
        <taxon>Chelicerata</taxon>
        <taxon>Arachnida</taxon>
        <taxon>Araneae</taxon>
        <taxon>Araneomorphae</taxon>
        <taxon>Entelegynae</taxon>
        <taxon>Araneoidea</taxon>
        <taxon>Araneidae</taxon>
        <taxon>Caerostris</taxon>
    </lineage>
</organism>
<dbReference type="AlphaFoldDB" id="A0AAV4TYK5"/>
<feature type="region of interest" description="Disordered" evidence="1">
    <location>
        <begin position="97"/>
        <end position="147"/>
    </location>
</feature>